<dbReference type="EMBL" id="JARFPK010000013">
    <property type="protein sequence ID" value="MDF0590472.1"/>
    <property type="molecule type" value="Genomic_DNA"/>
</dbReference>
<dbReference type="Proteomes" id="UP001220010">
    <property type="component" value="Unassembled WGS sequence"/>
</dbReference>
<dbReference type="Gene3D" id="3.40.190.10">
    <property type="entry name" value="Periplasmic binding protein-like II"/>
    <property type="match status" value="2"/>
</dbReference>
<evidence type="ECO:0000313" key="4">
    <source>
        <dbReference type="EMBL" id="MDF0590472.1"/>
    </source>
</evidence>
<evidence type="ECO:0000256" key="2">
    <source>
        <dbReference type="ARBA" id="ARBA00022729"/>
    </source>
</evidence>
<dbReference type="InterPro" id="IPR024370">
    <property type="entry name" value="PBP_domain"/>
</dbReference>
<evidence type="ECO:0000259" key="3">
    <source>
        <dbReference type="Pfam" id="PF12849"/>
    </source>
</evidence>
<dbReference type="PANTHER" id="PTHR30570:SF1">
    <property type="entry name" value="PHOSPHATE-BINDING PROTEIN PSTS"/>
    <property type="match status" value="1"/>
</dbReference>
<dbReference type="RefSeq" id="WP_316966219.1">
    <property type="nucleotide sequence ID" value="NZ_JARFPK010000013.1"/>
</dbReference>
<sequence length="275" mass="28681">MSIKSRSAIAGVLLVAFLIATQGAAALKVSGSTTVLPFGSVAAEEFNAAQSGIHVSVSGGGSGVGIKNVAAGISDIAMASRHVRDSEREANPDKEFVEHLVAYDAICIAVSKAVYDAGVTDLTIEDVRAIYNGEIKNWAQLGGENKDIYVLAREVGSGTRDTFNEMVMGSDKAETPGVTTNHGSNAEVKTALTRSDKAIGYLGLNYVQDGNLGVIALDGVVPTVSTVRDGSYPLARELFFVTYGEPDDEAATFLEFVTGGDGQAIADELAFVPIN</sequence>
<protein>
    <submittedName>
        <fullName evidence="4">Phosphate ABC transporter substrate-binding protein</fullName>
    </submittedName>
</protein>
<feature type="domain" description="PBP" evidence="3">
    <location>
        <begin position="21"/>
        <end position="258"/>
    </location>
</feature>
<keyword evidence="2" id="KW-0732">Signal</keyword>
<comment type="caution">
    <text evidence="4">The sequence shown here is derived from an EMBL/GenBank/DDBJ whole genome shotgun (WGS) entry which is preliminary data.</text>
</comment>
<dbReference type="CDD" id="cd13653">
    <property type="entry name" value="PBP2_phosphate_like_1"/>
    <property type="match status" value="1"/>
</dbReference>
<dbReference type="SUPFAM" id="SSF53850">
    <property type="entry name" value="Periplasmic binding protein-like II"/>
    <property type="match status" value="1"/>
</dbReference>
<dbReference type="NCBIfam" id="TIGR02136">
    <property type="entry name" value="ptsS_2"/>
    <property type="match status" value="1"/>
</dbReference>
<evidence type="ECO:0000256" key="1">
    <source>
        <dbReference type="ARBA" id="ARBA00022448"/>
    </source>
</evidence>
<organism evidence="4 5">
    <name type="scientific">Candidatus Methanocrinis natronophilus</name>
    <dbReference type="NCBI Taxonomy" id="3033396"/>
    <lineage>
        <taxon>Archaea</taxon>
        <taxon>Methanobacteriati</taxon>
        <taxon>Methanobacteriota</taxon>
        <taxon>Stenosarchaea group</taxon>
        <taxon>Methanomicrobia</taxon>
        <taxon>Methanotrichales</taxon>
        <taxon>Methanotrichaceae</taxon>
        <taxon>Methanocrinis</taxon>
    </lineage>
</organism>
<dbReference type="Pfam" id="PF12849">
    <property type="entry name" value="PBP_like_2"/>
    <property type="match status" value="1"/>
</dbReference>
<dbReference type="InterPro" id="IPR050811">
    <property type="entry name" value="Phosphate_ABC_transporter"/>
</dbReference>
<accession>A0ABT5X7B8</accession>
<dbReference type="InterPro" id="IPR011862">
    <property type="entry name" value="Phos-bd"/>
</dbReference>
<reference evidence="4 5" key="1">
    <citation type="submission" date="2023-03" db="EMBL/GenBank/DDBJ databases">
        <title>WGS of Methanotrichaceae archaeon Mx.</title>
        <authorList>
            <person name="Sorokin D.Y."/>
            <person name="Merkel A.Y."/>
        </authorList>
    </citation>
    <scope>NUCLEOTIDE SEQUENCE [LARGE SCALE GENOMIC DNA]</scope>
    <source>
        <strain evidence="4 5">Mx</strain>
    </source>
</reference>
<name>A0ABT5X7B8_9EURY</name>
<keyword evidence="1" id="KW-0813">Transport</keyword>
<proteinExistence type="predicted"/>
<evidence type="ECO:0000313" key="5">
    <source>
        <dbReference type="Proteomes" id="UP001220010"/>
    </source>
</evidence>
<keyword evidence="5" id="KW-1185">Reference proteome</keyword>
<gene>
    <name evidence="4" type="ORF">P0O15_04690</name>
</gene>
<dbReference type="PANTHER" id="PTHR30570">
    <property type="entry name" value="PERIPLASMIC PHOSPHATE BINDING COMPONENT OF PHOSPHATE ABC TRANSPORTER"/>
    <property type="match status" value="1"/>
</dbReference>